<keyword evidence="2" id="KW-0812">Transmembrane</keyword>
<feature type="transmembrane region" description="Helical" evidence="2">
    <location>
        <begin position="54"/>
        <end position="76"/>
    </location>
</feature>
<feature type="transmembrane region" description="Helical" evidence="2">
    <location>
        <begin position="12"/>
        <end position="34"/>
    </location>
</feature>
<dbReference type="RefSeq" id="WP_269555227.1">
    <property type="nucleotide sequence ID" value="NZ_CP178555.1"/>
</dbReference>
<keyword evidence="2" id="KW-1133">Transmembrane helix</keyword>
<evidence type="ECO:0000256" key="2">
    <source>
        <dbReference type="SAM" id="Phobius"/>
    </source>
</evidence>
<keyword evidence="3" id="KW-0614">Plasmid</keyword>
<evidence type="ECO:0000313" key="3">
    <source>
        <dbReference type="EMBL" id="MDG6782977.1"/>
    </source>
</evidence>
<feature type="coiled-coil region" evidence="1">
    <location>
        <begin position="174"/>
        <end position="235"/>
    </location>
</feature>
<name>A0AAW6R9L3_GORRU</name>
<sequence>MGSSKAKNDDNSTVWVALFAIVGVFLAIAWPYFLGTWLAVNVLGADNPSPARTATGWVLEGIWLTALLSAAVWSWWKEETKKAEARHREIEKAERAAAKRQQQIDFGPRGFALYEEAEASASAIARSEAARAGWLGDPAEFDFHADLDAVADNLRRAHEIRSVATDAASIKNFTDSDKRMLQDAEREVTRLERSVIQRVALIGKCAREANDIDQALREERENVEMAKQREELRGRLGPMLYGAHKTHSETPSEAADVVTARATAFHELKALVDKHRLEETGEQ</sequence>
<dbReference type="AlphaFoldDB" id="A0AAW6R9L3"/>
<accession>A0AAW6R9L3</accession>
<gene>
    <name evidence="3" type="ORF">QBL07_19340</name>
</gene>
<proteinExistence type="predicted"/>
<dbReference type="EMBL" id="JARUXG010000015">
    <property type="protein sequence ID" value="MDG6782977.1"/>
    <property type="molecule type" value="Genomic_DNA"/>
</dbReference>
<evidence type="ECO:0000256" key="1">
    <source>
        <dbReference type="SAM" id="Coils"/>
    </source>
</evidence>
<keyword evidence="1" id="KW-0175">Coiled coil</keyword>
<geneLocation type="plasmid" evidence="3">
    <name>p1517_part_1</name>
</geneLocation>
<comment type="caution">
    <text evidence="3">The sequence shown here is derived from an EMBL/GenBank/DDBJ whole genome shotgun (WGS) entry which is preliminary data.</text>
</comment>
<protein>
    <submittedName>
        <fullName evidence="3">Uncharacterized protein</fullName>
    </submittedName>
</protein>
<reference evidence="3" key="1">
    <citation type="submission" date="2023-04" db="EMBL/GenBank/DDBJ databases">
        <title>Characterization and analysis of the complete genome of Gordonia rubripertincta 112, the degrader of aromatic and aliphatic compounds.</title>
        <authorList>
            <person name="Frantsuzova E."/>
            <person name="Bogun A."/>
            <person name="Delegan Y."/>
        </authorList>
    </citation>
    <scope>NUCLEOTIDE SEQUENCE</scope>
    <source>
        <strain evidence="3">112</strain>
        <plasmid evidence="3">p1517_part_1</plasmid>
    </source>
</reference>
<organism evidence="3">
    <name type="scientific">Gordonia rubripertincta</name>
    <name type="common">Rhodococcus corallinus</name>
    <dbReference type="NCBI Taxonomy" id="36822"/>
    <lineage>
        <taxon>Bacteria</taxon>
        <taxon>Bacillati</taxon>
        <taxon>Actinomycetota</taxon>
        <taxon>Actinomycetes</taxon>
        <taxon>Mycobacteriales</taxon>
        <taxon>Gordoniaceae</taxon>
        <taxon>Gordonia</taxon>
    </lineage>
</organism>
<keyword evidence="2" id="KW-0472">Membrane</keyword>